<gene>
    <name evidence="3" type="ORF">ACAT0790_LOCUS47728</name>
</gene>
<organism evidence="3">
    <name type="scientific">Alexandrium catenella</name>
    <name type="common">Red tide dinoflagellate</name>
    <name type="synonym">Gonyaulax catenella</name>
    <dbReference type="NCBI Taxonomy" id="2925"/>
    <lineage>
        <taxon>Eukaryota</taxon>
        <taxon>Sar</taxon>
        <taxon>Alveolata</taxon>
        <taxon>Dinophyceae</taxon>
        <taxon>Gonyaulacales</taxon>
        <taxon>Pyrocystaceae</taxon>
        <taxon>Alexandrium</taxon>
    </lineage>
</organism>
<feature type="compositionally biased region" description="Low complexity" evidence="1">
    <location>
        <begin position="1"/>
        <end position="10"/>
    </location>
</feature>
<proteinExistence type="predicted"/>
<name>A0A7S1WIV6_ALECA</name>
<keyword evidence="2" id="KW-0812">Transmembrane</keyword>
<keyword evidence="2" id="KW-1133">Transmembrane helix</keyword>
<feature type="region of interest" description="Disordered" evidence="1">
    <location>
        <begin position="109"/>
        <end position="144"/>
    </location>
</feature>
<dbReference type="EMBL" id="HBGE01079909">
    <property type="protein sequence ID" value="CAD9170959.1"/>
    <property type="molecule type" value="Transcribed_RNA"/>
</dbReference>
<dbReference type="AlphaFoldDB" id="A0A7S1WIV6"/>
<sequence length="244" mass="26224">MVERTLAGGRLPPPRPPSELPTRRTGAGCLPRRRRRCTNSVQVVALALVAGTAVARTCLAGWRTSLLACIGPASSQTRPQWCGRRPAAPHGAQPRGAALRVVADRGGALGRRAQDDPPGIEGEAAGSAEEKGGGRPKPRQPAWPESLPEVFTWEFWTRRTLVEVTPWTTAGALILLVSYTLLLSRMVENQMARAEAEAAGEDLPTLTLRSGVYMQELKDKYGVTDSEVLDAEVGAMAVLEGRQQ</sequence>
<reference evidence="3" key="1">
    <citation type="submission" date="2021-01" db="EMBL/GenBank/DDBJ databases">
        <authorList>
            <person name="Corre E."/>
            <person name="Pelletier E."/>
            <person name="Niang G."/>
            <person name="Scheremetjew M."/>
            <person name="Finn R."/>
            <person name="Kale V."/>
            <person name="Holt S."/>
            <person name="Cochrane G."/>
            <person name="Meng A."/>
            <person name="Brown T."/>
            <person name="Cohen L."/>
        </authorList>
    </citation>
    <scope>NUCLEOTIDE SEQUENCE</scope>
    <source>
        <strain evidence="3">OF101</strain>
    </source>
</reference>
<evidence type="ECO:0000256" key="2">
    <source>
        <dbReference type="SAM" id="Phobius"/>
    </source>
</evidence>
<keyword evidence="2" id="KW-0472">Membrane</keyword>
<evidence type="ECO:0000256" key="1">
    <source>
        <dbReference type="SAM" id="MobiDB-lite"/>
    </source>
</evidence>
<protein>
    <submittedName>
        <fullName evidence="3">Uncharacterized protein</fullName>
    </submittedName>
</protein>
<feature type="transmembrane region" description="Helical" evidence="2">
    <location>
        <begin position="164"/>
        <end position="183"/>
    </location>
</feature>
<accession>A0A7S1WIV6</accession>
<feature type="region of interest" description="Disordered" evidence="1">
    <location>
        <begin position="1"/>
        <end position="27"/>
    </location>
</feature>
<evidence type="ECO:0000313" key="3">
    <source>
        <dbReference type="EMBL" id="CAD9170959.1"/>
    </source>
</evidence>